<evidence type="ECO:0000256" key="1">
    <source>
        <dbReference type="ARBA" id="ARBA00004606"/>
    </source>
</evidence>
<gene>
    <name evidence="8" type="ORF">B2J93_7996</name>
</gene>
<keyword evidence="9" id="KW-1185">Reference proteome</keyword>
<evidence type="ECO:0000256" key="4">
    <source>
        <dbReference type="ARBA" id="ARBA00022968"/>
    </source>
</evidence>
<proteinExistence type="inferred from homology"/>
<comment type="similarity">
    <text evidence="2">Belongs to the glycosyltransferase 31 family. Beta3-Gal-T subfamily.</text>
</comment>
<evidence type="ECO:0000313" key="8">
    <source>
        <dbReference type="EMBL" id="OWP05254.1"/>
    </source>
</evidence>
<dbReference type="Proteomes" id="UP000242519">
    <property type="component" value="Unassembled WGS sequence"/>
</dbReference>
<dbReference type="InterPro" id="IPR026050">
    <property type="entry name" value="C1GALT1/C1GALT1_chp1"/>
</dbReference>
<dbReference type="Gene3D" id="3.90.550.50">
    <property type="match status" value="1"/>
</dbReference>
<accession>A0A218ZBZ0</accession>
<dbReference type="STRING" id="503106.A0A218ZBZ0"/>
<keyword evidence="4" id="KW-0735">Signal-anchor</keyword>
<dbReference type="EMBL" id="MZNU01000076">
    <property type="protein sequence ID" value="OWP05254.1"/>
    <property type="molecule type" value="Genomic_DNA"/>
</dbReference>
<comment type="subcellular location">
    <subcellularLocation>
        <location evidence="1">Membrane</location>
        <topology evidence="1">Single-pass type II membrane protein</topology>
    </subcellularLocation>
</comment>
<keyword evidence="5 7" id="KW-1133">Transmembrane helix</keyword>
<organism evidence="8 9">
    <name type="scientific">Diplocarpon coronariae</name>
    <dbReference type="NCBI Taxonomy" id="2795749"/>
    <lineage>
        <taxon>Eukaryota</taxon>
        <taxon>Fungi</taxon>
        <taxon>Dikarya</taxon>
        <taxon>Ascomycota</taxon>
        <taxon>Pezizomycotina</taxon>
        <taxon>Leotiomycetes</taxon>
        <taxon>Helotiales</taxon>
        <taxon>Drepanopezizaceae</taxon>
        <taxon>Diplocarpon</taxon>
    </lineage>
</organism>
<dbReference type="AlphaFoldDB" id="A0A218ZBZ0"/>
<protein>
    <recommendedName>
        <fullName evidence="10">Glycosyltransferase family 31 protein</fullName>
    </recommendedName>
</protein>
<comment type="caution">
    <text evidence="8">The sequence shown here is derived from an EMBL/GenBank/DDBJ whole genome shotgun (WGS) entry which is preliminary data.</text>
</comment>
<evidence type="ECO:0000256" key="6">
    <source>
        <dbReference type="ARBA" id="ARBA00023136"/>
    </source>
</evidence>
<dbReference type="OrthoDB" id="414175at2759"/>
<evidence type="ECO:0008006" key="10">
    <source>
        <dbReference type="Google" id="ProtNLM"/>
    </source>
</evidence>
<dbReference type="InParanoid" id="A0A218ZBZ0"/>
<dbReference type="PANTHER" id="PTHR23033">
    <property type="entry name" value="BETA1,3-GALACTOSYLTRANSFERASE"/>
    <property type="match status" value="1"/>
</dbReference>
<evidence type="ECO:0000256" key="5">
    <source>
        <dbReference type="ARBA" id="ARBA00022989"/>
    </source>
</evidence>
<name>A0A218ZBZ0_9HELO</name>
<sequence>MLKFASHFLGRFGASRLLIRLVASYFILVQLYKFLSASFGAHFHGPKGVSQLRLRSSEDGSCGDAEALSDNLLVIMVKTGASEATEKVPVQLENSLRCWPFANTIWFSDMPQQIQGHRLLDALDAIPEAIQRGNSDFEIYRRQQEGSRGLQNAMDRPDGSDDPNFNQRQAAWNLDKYKFIHLVEKSWKLKPEADWYLIVDADTYVVLPSLLTWLPRLDSARRLLLGSMACYEGRPFGHGGSGILMSRAAVYDLVVANPGTAARWDARIHENCCGDSVLADAFRDYGVNVGNAWPVLNGETPFTIRFKKWNWCQPLVTMHHIDRDAAEQLASFEKRRRDPQAPLRYYELFTDFISDLIPDDRENWDNKSNGVTVPDMTSAPDCLRACEENAACLQSLWNGSECWLGTEKIVLGEPHEPEQGGNMWHSSWNKTRIASWVAEQGRCGKVEFPFEDGQTSITEPESVEVLPKPPRHVNVHNPSNNRAHHQPSCSCVKTAGFIELVDRGYNLLHTITGSVPAKQAGYRSNQVLKPLNPSFLALLVLNFSFGQVDLLVRMVEVPTLDEKGWETEEIASEILDDLDIVGSTADDDYGTAINASSKS</sequence>
<reference evidence="8 9" key="1">
    <citation type="submission" date="2017-04" db="EMBL/GenBank/DDBJ databases">
        <title>Draft genome sequence of Marssonina coronaria NL1: causal agent of apple blotch.</title>
        <authorList>
            <person name="Cheng Q."/>
        </authorList>
    </citation>
    <scope>NUCLEOTIDE SEQUENCE [LARGE SCALE GENOMIC DNA]</scope>
    <source>
        <strain evidence="8 9">NL1</strain>
    </source>
</reference>
<dbReference type="GO" id="GO:0016020">
    <property type="term" value="C:membrane"/>
    <property type="evidence" value="ECO:0007669"/>
    <property type="project" value="UniProtKB-SubCell"/>
</dbReference>
<evidence type="ECO:0000256" key="3">
    <source>
        <dbReference type="ARBA" id="ARBA00022692"/>
    </source>
</evidence>
<evidence type="ECO:0000313" key="9">
    <source>
        <dbReference type="Proteomes" id="UP000242519"/>
    </source>
</evidence>
<keyword evidence="6 7" id="KW-0472">Membrane</keyword>
<evidence type="ECO:0000256" key="2">
    <source>
        <dbReference type="ARBA" id="ARBA00006462"/>
    </source>
</evidence>
<feature type="transmembrane region" description="Helical" evidence="7">
    <location>
        <begin position="21"/>
        <end position="43"/>
    </location>
</feature>
<evidence type="ECO:0000256" key="7">
    <source>
        <dbReference type="SAM" id="Phobius"/>
    </source>
</evidence>
<keyword evidence="3 7" id="KW-0812">Transmembrane</keyword>
<dbReference type="PANTHER" id="PTHR23033:SF40">
    <property type="entry name" value="APPLE DOMAIN-CONTAINING PROTEIN"/>
    <property type="match status" value="1"/>
</dbReference>